<dbReference type="RefSeq" id="WP_118239485.1">
    <property type="nucleotide sequence ID" value="NZ_QRZV01000004.1"/>
</dbReference>
<name>A0A395XFE1_9BIFI</name>
<reference evidence="1 2" key="1">
    <citation type="submission" date="2018-08" db="EMBL/GenBank/DDBJ databases">
        <title>A genome reference for cultivated species of the human gut microbiota.</title>
        <authorList>
            <person name="Zou Y."/>
            <person name="Xue W."/>
            <person name="Luo G."/>
        </authorList>
    </citation>
    <scope>NUCLEOTIDE SEQUENCE [LARGE SCALE GENOMIC DNA]</scope>
    <source>
        <strain evidence="1 2">AF13-3LB</strain>
    </source>
</reference>
<proteinExistence type="predicted"/>
<evidence type="ECO:0000313" key="2">
    <source>
        <dbReference type="Proteomes" id="UP000265970"/>
    </source>
</evidence>
<evidence type="ECO:0000313" key="1">
    <source>
        <dbReference type="EMBL" id="RGW08610.1"/>
    </source>
</evidence>
<organism evidence="1 2">
    <name type="scientific">Bifidobacterium pseudolongum</name>
    <dbReference type="NCBI Taxonomy" id="1694"/>
    <lineage>
        <taxon>Bacteria</taxon>
        <taxon>Bacillati</taxon>
        <taxon>Actinomycetota</taxon>
        <taxon>Actinomycetes</taxon>
        <taxon>Bifidobacteriales</taxon>
        <taxon>Bifidobacteriaceae</taxon>
        <taxon>Bifidobacterium</taxon>
    </lineage>
</organism>
<dbReference type="Proteomes" id="UP000265970">
    <property type="component" value="Unassembled WGS sequence"/>
</dbReference>
<dbReference type="AlphaFoldDB" id="A0A395XFE1"/>
<sequence length="160" mass="18123">MRSEHVTINGKAYIRYDGPHDELVGIVRKGDLVTLLWQNDDDQSESIKITGTVTKHDPNHVTISCFGEEMRYTLKYSSVIAFMKYVVTNIRRPVDNMLPDSPGLWSDKSHDTWIVDDNLNAQLISYGRGWMIGAEEYSPSEYAGYAPFTKLTITEEGISS</sequence>
<gene>
    <name evidence="1" type="ORF">DWV92_07155</name>
</gene>
<accession>A0A395XFE1</accession>
<dbReference type="EMBL" id="QRZV01000004">
    <property type="protein sequence ID" value="RGW08610.1"/>
    <property type="molecule type" value="Genomic_DNA"/>
</dbReference>
<comment type="caution">
    <text evidence="1">The sequence shown here is derived from an EMBL/GenBank/DDBJ whole genome shotgun (WGS) entry which is preliminary data.</text>
</comment>
<protein>
    <submittedName>
        <fullName evidence="1">Uncharacterized protein</fullName>
    </submittedName>
</protein>